<proteinExistence type="predicted"/>
<keyword evidence="3" id="KW-1185">Reference proteome</keyword>
<evidence type="ECO:0000313" key="2">
    <source>
        <dbReference type="EMBL" id="NGM82635.1"/>
    </source>
</evidence>
<evidence type="ECO:0000256" key="1">
    <source>
        <dbReference type="SAM" id="SignalP"/>
    </source>
</evidence>
<feature type="chain" id="PRO_5039195382" evidence="1">
    <location>
        <begin position="22"/>
        <end position="210"/>
    </location>
</feature>
<accession>A0A6M1PJW1</accession>
<organism evidence="2 3">
    <name type="scientific">Paenibacillus apii</name>
    <dbReference type="NCBI Taxonomy" id="1850370"/>
    <lineage>
        <taxon>Bacteria</taxon>
        <taxon>Bacillati</taxon>
        <taxon>Bacillota</taxon>
        <taxon>Bacilli</taxon>
        <taxon>Bacillales</taxon>
        <taxon>Paenibacillaceae</taxon>
        <taxon>Paenibacillus</taxon>
    </lineage>
</organism>
<dbReference type="Proteomes" id="UP000480151">
    <property type="component" value="Unassembled WGS sequence"/>
</dbReference>
<dbReference type="AlphaFoldDB" id="A0A6M1PJW1"/>
<sequence length="210" mass="23613">MKKTILKVSAAALLLSQVLLVGGVEGKAVDAALPRVATTVTAKPAVPVMTDNLFKYGLKKAMNLPVTLSSEGLSFTLHKIMIYDIQSTEVKKLKNLYGFQNGTSIIQDPKYMIWTKVTIQNNTTKTIHGSGNDIWILLPFYFQDGKNVSPVWPRKLAEKTNSSEALWTYTLKPGQKITSYLAYYYKDSFDYFSISLMYGKNYVEKYVVPK</sequence>
<gene>
    <name evidence="2" type="ORF">G5B47_09410</name>
</gene>
<comment type="caution">
    <text evidence="2">The sequence shown here is derived from an EMBL/GenBank/DDBJ whole genome shotgun (WGS) entry which is preliminary data.</text>
</comment>
<dbReference type="RefSeq" id="WP_165097230.1">
    <property type="nucleotide sequence ID" value="NZ_JAAKGU010000003.1"/>
</dbReference>
<reference evidence="2 3" key="1">
    <citation type="submission" date="2020-02" db="EMBL/GenBank/DDBJ databases">
        <authorList>
            <person name="Gao J."/>
            <person name="Sun J."/>
        </authorList>
    </citation>
    <scope>NUCLEOTIDE SEQUENCE [LARGE SCALE GENOMIC DNA]</scope>
    <source>
        <strain evidence="2 3">7124</strain>
    </source>
</reference>
<evidence type="ECO:0000313" key="3">
    <source>
        <dbReference type="Proteomes" id="UP000480151"/>
    </source>
</evidence>
<protein>
    <submittedName>
        <fullName evidence="2">Uncharacterized protein</fullName>
    </submittedName>
</protein>
<feature type="signal peptide" evidence="1">
    <location>
        <begin position="1"/>
        <end position="21"/>
    </location>
</feature>
<dbReference type="EMBL" id="JAAKGU010000003">
    <property type="protein sequence ID" value="NGM82635.1"/>
    <property type="molecule type" value="Genomic_DNA"/>
</dbReference>
<keyword evidence="1" id="KW-0732">Signal</keyword>
<name>A0A6M1PJW1_9BACL</name>